<dbReference type="GO" id="GO:0006314">
    <property type="term" value="P:intron homing"/>
    <property type="evidence" value="ECO:0007669"/>
    <property type="project" value="UniProtKB-KW"/>
</dbReference>
<dbReference type="NCBIfam" id="TIGR01445">
    <property type="entry name" value="intein_Nterm"/>
    <property type="match status" value="1"/>
</dbReference>
<name>A6UWL6_META3</name>
<dbReference type="SUPFAM" id="SSF55608">
    <property type="entry name" value="Homing endonucleases"/>
    <property type="match status" value="1"/>
</dbReference>
<dbReference type="STRING" id="419665.Maeo_1312"/>
<dbReference type="EMBL" id="CP000743">
    <property type="protein sequence ID" value="ABR56888.1"/>
    <property type="molecule type" value="Genomic_DNA"/>
</dbReference>
<evidence type="ECO:0000256" key="9">
    <source>
        <dbReference type="ARBA" id="ARBA00022886"/>
    </source>
</evidence>
<dbReference type="NCBIfam" id="TIGR01443">
    <property type="entry name" value="intein_Cterm"/>
    <property type="match status" value="1"/>
</dbReference>
<accession>A6UWL6</accession>
<dbReference type="InterPro" id="IPR047854">
    <property type="entry name" value="RFC_lid"/>
</dbReference>
<keyword evidence="6" id="KW-0255">Endonuclease</keyword>
<dbReference type="GO" id="GO:0004519">
    <property type="term" value="F:endonuclease activity"/>
    <property type="evidence" value="ECO:0007669"/>
    <property type="project" value="UniProtKB-KW"/>
</dbReference>
<protein>
    <recommendedName>
        <fullName evidence="2">Replication factor C small subunit</fullName>
    </recommendedName>
    <alternativeName>
        <fullName evidence="11">Clamp loader small subunit</fullName>
    </alternativeName>
</protein>
<keyword evidence="5" id="KW-0547">Nucleotide-binding</keyword>
<dbReference type="PRINTS" id="PR00379">
    <property type="entry name" value="INTEIN"/>
</dbReference>
<comment type="similarity">
    <text evidence="1">Belongs to the activator 1 small subunits family. RfcS subfamily.</text>
</comment>
<keyword evidence="4" id="KW-0540">Nuclease</keyword>
<evidence type="ECO:0000313" key="14">
    <source>
        <dbReference type="Proteomes" id="UP000001106"/>
    </source>
</evidence>
<dbReference type="Pfam" id="PF21960">
    <property type="entry name" value="RCF1-5-like_lid"/>
    <property type="match status" value="1"/>
</dbReference>
<dbReference type="InterPro" id="IPR027417">
    <property type="entry name" value="P-loop_NTPase"/>
</dbReference>
<dbReference type="InterPro" id="IPR003959">
    <property type="entry name" value="ATPase_AAA_core"/>
</dbReference>
<dbReference type="Pfam" id="PF14890">
    <property type="entry name" value="Intein_splicing"/>
    <property type="match status" value="1"/>
</dbReference>
<evidence type="ECO:0000313" key="13">
    <source>
        <dbReference type="EMBL" id="ABR56888.1"/>
    </source>
</evidence>
<dbReference type="PROSITE" id="PS50818">
    <property type="entry name" value="INTEIN_C_TER"/>
    <property type="match status" value="1"/>
</dbReference>
<dbReference type="GO" id="GO:0005663">
    <property type="term" value="C:DNA replication factor C complex"/>
    <property type="evidence" value="ECO:0007669"/>
    <property type="project" value="TreeGrafter"/>
</dbReference>
<dbReference type="Gene3D" id="3.40.50.300">
    <property type="entry name" value="P-loop containing nucleotide triphosphate hydrolases"/>
    <property type="match status" value="1"/>
</dbReference>
<dbReference type="InterPro" id="IPR004860">
    <property type="entry name" value="LAGLIDADG_dom"/>
</dbReference>
<dbReference type="GO" id="GO:0006281">
    <property type="term" value="P:DNA repair"/>
    <property type="evidence" value="ECO:0007669"/>
    <property type="project" value="TreeGrafter"/>
</dbReference>
<evidence type="ECO:0000256" key="1">
    <source>
        <dbReference type="ARBA" id="ARBA00009668"/>
    </source>
</evidence>
<dbReference type="SUPFAM" id="SSF48019">
    <property type="entry name" value="post-AAA+ oligomerization domain-like"/>
    <property type="match status" value="1"/>
</dbReference>
<evidence type="ECO:0000259" key="12">
    <source>
        <dbReference type="PROSITE" id="PS50819"/>
    </source>
</evidence>
<dbReference type="Pfam" id="PF08542">
    <property type="entry name" value="Rep_fac_C"/>
    <property type="match status" value="1"/>
</dbReference>
<dbReference type="Gene3D" id="2.170.16.10">
    <property type="entry name" value="Hedgehog/Intein (Hint) domain"/>
    <property type="match status" value="1"/>
</dbReference>
<evidence type="ECO:0000256" key="7">
    <source>
        <dbReference type="ARBA" id="ARBA00022813"/>
    </source>
</evidence>
<evidence type="ECO:0000256" key="8">
    <source>
        <dbReference type="ARBA" id="ARBA00022840"/>
    </source>
</evidence>
<dbReference type="SMART" id="SM00382">
    <property type="entry name" value="AAA"/>
    <property type="match status" value="1"/>
</dbReference>
<reference evidence="13" key="1">
    <citation type="submission" date="2007-06" db="EMBL/GenBank/DDBJ databases">
        <title>Complete sequence of Methanococcus aeolicus Nankai-3.</title>
        <authorList>
            <consortium name="US DOE Joint Genome Institute"/>
            <person name="Copeland A."/>
            <person name="Lucas S."/>
            <person name="Lapidus A."/>
            <person name="Barry K."/>
            <person name="Glavina del Rio T."/>
            <person name="Dalin E."/>
            <person name="Tice H."/>
            <person name="Pitluck S."/>
            <person name="Chain P."/>
            <person name="Malfatti S."/>
            <person name="Shin M."/>
            <person name="Vergez L."/>
            <person name="Schmutz J."/>
            <person name="Larimer F."/>
            <person name="Land M."/>
            <person name="Hauser L."/>
            <person name="Kyrpides N."/>
            <person name="Lykidis A."/>
            <person name="Sieprawska-Lupa M."/>
            <person name="Whitman W.B."/>
            <person name="Richardson P."/>
        </authorList>
    </citation>
    <scope>NUCLEOTIDE SEQUENCE [LARGE SCALE GENOMIC DNA]</scope>
    <source>
        <strain evidence="13">Nankai-3</strain>
    </source>
</reference>
<keyword evidence="10" id="KW-0651">Protein splicing</keyword>
<dbReference type="InterPro" id="IPR008921">
    <property type="entry name" value="DNA_pol3_clamp-load_cplx_C"/>
</dbReference>
<dbReference type="InterPro" id="IPR036388">
    <property type="entry name" value="WH-like_DNA-bd_sf"/>
</dbReference>
<evidence type="ECO:0000256" key="4">
    <source>
        <dbReference type="ARBA" id="ARBA00022722"/>
    </source>
</evidence>
<dbReference type="InterPro" id="IPR013748">
    <property type="entry name" value="Rep_factorC_C"/>
</dbReference>
<dbReference type="CDD" id="cd00081">
    <property type="entry name" value="Hint"/>
    <property type="match status" value="1"/>
</dbReference>
<dbReference type="Gene3D" id="1.20.272.10">
    <property type="match status" value="1"/>
</dbReference>
<dbReference type="KEGG" id="mae:Maeo_1312"/>
<dbReference type="AlphaFoldDB" id="A6UWL6"/>
<keyword evidence="9" id="KW-0404">Intron homing</keyword>
<dbReference type="InterPro" id="IPR006141">
    <property type="entry name" value="Intein_N"/>
</dbReference>
<dbReference type="SUPFAM" id="SSF46785">
    <property type="entry name" value="Winged helix' DNA-binding domain"/>
    <property type="match status" value="1"/>
</dbReference>
<dbReference type="Pfam" id="PF14528">
    <property type="entry name" value="LAGLIDADG_3"/>
    <property type="match status" value="1"/>
</dbReference>
<dbReference type="Gene3D" id="3.10.28.10">
    <property type="entry name" value="Homing endonucleases"/>
    <property type="match status" value="1"/>
</dbReference>
<dbReference type="GO" id="GO:0016887">
    <property type="term" value="F:ATP hydrolysis activity"/>
    <property type="evidence" value="ECO:0007669"/>
    <property type="project" value="InterPro"/>
</dbReference>
<evidence type="ECO:0000256" key="5">
    <source>
        <dbReference type="ARBA" id="ARBA00022741"/>
    </source>
</evidence>
<feature type="domain" description="DOD-type homing endonuclease" evidence="12">
    <location>
        <begin position="434"/>
        <end position="594"/>
    </location>
</feature>
<dbReference type="CDD" id="cd18140">
    <property type="entry name" value="HLD_clamp_RFC"/>
    <property type="match status" value="1"/>
</dbReference>
<dbReference type="InterPro" id="IPR036390">
    <property type="entry name" value="WH_DNA-bd_sf"/>
</dbReference>
<dbReference type="InterPro" id="IPR030934">
    <property type="entry name" value="Intein_C"/>
</dbReference>
<keyword evidence="7" id="KW-0068">Autocatalytic cleavage</keyword>
<dbReference type="GO" id="GO:0016539">
    <property type="term" value="P:intein-mediated protein splicing"/>
    <property type="evidence" value="ECO:0007669"/>
    <property type="project" value="InterPro"/>
</dbReference>
<dbReference type="HOGENOM" id="CLU_312079_0_0_2"/>
<dbReference type="SUPFAM" id="SSF51294">
    <property type="entry name" value="Hedgehog/intein (Hint) domain"/>
    <property type="match status" value="1"/>
</dbReference>
<dbReference type="GO" id="GO:0005524">
    <property type="term" value="F:ATP binding"/>
    <property type="evidence" value="ECO:0007669"/>
    <property type="project" value="UniProtKB-KW"/>
</dbReference>
<evidence type="ECO:0000256" key="11">
    <source>
        <dbReference type="ARBA" id="ARBA00031749"/>
    </source>
</evidence>
<dbReference type="SUPFAM" id="SSF52540">
    <property type="entry name" value="P-loop containing nucleoside triphosphate hydrolases"/>
    <property type="match status" value="2"/>
</dbReference>
<dbReference type="InterPro" id="IPR036844">
    <property type="entry name" value="Hint_dom_sf"/>
</dbReference>
<dbReference type="InterPro" id="IPR006142">
    <property type="entry name" value="INTEIN"/>
</dbReference>
<dbReference type="GO" id="GO:0003689">
    <property type="term" value="F:DNA clamp loader activity"/>
    <property type="evidence" value="ECO:0007669"/>
    <property type="project" value="TreeGrafter"/>
</dbReference>
<gene>
    <name evidence="13" type="ordered locus">Maeo_1312</name>
</gene>
<proteinExistence type="inferred from homology"/>
<dbReference type="Gene3D" id="1.10.8.60">
    <property type="match status" value="1"/>
</dbReference>
<keyword evidence="6" id="KW-0378">Hydrolase</keyword>
<evidence type="ECO:0000256" key="3">
    <source>
        <dbReference type="ARBA" id="ARBA00022705"/>
    </source>
</evidence>
<dbReference type="InterPro" id="IPR003586">
    <property type="entry name" value="Hint_dom_C"/>
</dbReference>
<dbReference type="InterPro" id="IPR027434">
    <property type="entry name" value="Homing_endonucl"/>
</dbReference>
<dbReference type="eggNOG" id="arCOG03158">
    <property type="taxonomic scope" value="Archaea"/>
</dbReference>
<dbReference type="SMART" id="SM00306">
    <property type="entry name" value="HintN"/>
    <property type="match status" value="1"/>
</dbReference>
<keyword evidence="3" id="KW-0235">DNA replication</keyword>
<dbReference type="Proteomes" id="UP000001106">
    <property type="component" value="Chromosome"/>
</dbReference>
<dbReference type="Gene3D" id="1.10.10.10">
    <property type="entry name" value="Winged helix-like DNA-binding domain superfamily/Winged helix DNA-binding domain"/>
    <property type="match status" value="1"/>
</dbReference>
<dbReference type="GO" id="GO:0006261">
    <property type="term" value="P:DNA-templated DNA replication"/>
    <property type="evidence" value="ECO:0007669"/>
    <property type="project" value="TreeGrafter"/>
</dbReference>
<keyword evidence="8" id="KW-0067">ATP-binding</keyword>
<dbReference type="SMART" id="SM00305">
    <property type="entry name" value="HintC"/>
    <property type="match status" value="1"/>
</dbReference>
<evidence type="ECO:0000256" key="10">
    <source>
        <dbReference type="ARBA" id="ARBA00023000"/>
    </source>
</evidence>
<dbReference type="InterPro" id="IPR004042">
    <property type="entry name" value="Intein_endonuc_central"/>
</dbReference>
<evidence type="ECO:0000256" key="2">
    <source>
        <dbReference type="ARBA" id="ARBA00014164"/>
    </source>
</evidence>
<dbReference type="PANTHER" id="PTHR11669:SF20">
    <property type="entry name" value="REPLICATION FACTOR C SUBUNIT 4"/>
    <property type="match status" value="1"/>
</dbReference>
<dbReference type="GO" id="GO:0003677">
    <property type="term" value="F:DNA binding"/>
    <property type="evidence" value="ECO:0007669"/>
    <property type="project" value="InterPro"/>
</dbReference>
<dbReference type="eggNOG" id="arCOG01904">
    <property type="taxonomic scope" value="Archaea"/>
</dbReference>
<dbReference type="CDD" id="cd00009">
    <property type="entry name" value="AAA"/>
    <property type="match status" value="1"/>
</dbReference>
<organism evidence="13 14">
    <name type="scientific">Methanococcus aeolicus (strain ATCC BAA-1280 / DSM 17508 / OCM 812 / Nankai-3)</name>
    <dbReference type="NCBI Taxonomy" id="419665"/>
    <lineage>
        <taxon>Archaea</taxon>
        <taxon>Methanobacteriati</taxon>
        <taxon>Methanobacteriota</taxon>
        <taxon>Methanomada group</taxon>
        <taxon>Methanococci</taxon>
        <taxon>Methanococcales</taxon>
        <taxon>Methanococcaceae</taxon>
        <taxon>Methanococcus</taxon>
    </lineage>
</organism>
<dbReference type="PROSITE" id="PS50817">
    <property type="entry name" value="INTEIN_N_TER"/>
    <property type="match status" value="1"/>
</dbReference>
<dbReference type="PROSITE" id="PS50819">
    <property type="entry name" value="INTEIN_ENDONUCLEASE"/>
    <property type="match status" value="1"/>
</dbReference>
<sequence length="940" mass="108647">MEKPWVEKYRPKTLNEITGHDAIITRLKNYVEKESLPHMLFSGPPGLGKTTSALCLAKDLYGDTWKDNFLELNSSDERGIDVVRTKVKNFARTKPIGDAPFKIIFLDESDALTSDAQNALRRTMEKYSDICRFILSCLTENAKIYTADERELKISDYLKLFEERKIKTVLNRNGEDLVLAGVKYNSEMVGHPVYKITLESGRTIEATEDHKFLTNNRWMKISQLNEGDELLIYPTLEGVEYKEDSRKIINLKDFYNFLEEIELQGNYKRLGEADEFSQLTTKDKEVILNRALELYAKLHEGLTDRECEILNSIPEEGISREELQKTVGLSRGRLNQILQNIENKKYINRNINKSKKTQFIKNTSKNSPIILRNIMDIKRIIEREHNIKISYTAFKKLLNHGVKGFAQNHIKNIKERNWDSITYDSKNAGMFARLVGFIIGDGHLAKTEEKRIVITSTNNELKQIINDLTELNIKCSGIIEKEITNKIGERTVQGITSSIYIDNRTLYLLLMYWGIEIGNKTKIGYKVPEWIKEGNKFVKREFIRGLFGADGTKPNIKKYNANCIKLSLRCEKEALNKTKMFFEDIKCMLKEFDIDSKINERTIDNKYLIELIVAPNDENYIKYLSKISYAYEKDNFARIVGEYLRIKSYYKNNILKEIGNNAINEIKTTGNSIRKTAKKYEVSVDFVLNQMKGKKIGLPRDYMTYEQFIDKVVDNKYVSEKIIKKEYIGHKDVYDITCHNDHSFIANGFVSHNCNYPSRIIPPIQSRCAIFRFSPLKREDIVKKLTEIAQNENIVIKDSGIDAIIYVSEGDLRKAINVLQTASTVSTTIDEEIVYKVSFKARPDEIRKMIQLSLKGKFMEARELLYSLMIDWGMSGEDIVVQIFRELPNLDIEEKNKVVLAEYIGECDFRMVEGANERIQLSALLAKIGILDENAHSYKI</sequence>
<dbReference type="eggNOG" id="arCOG00469">
    <property type="taxonomic scope" value="Archaea"/>
</dbReference>
<evidence type="ECO:0000256" key="6">
    <source>
        <dbReference type="ARBA" id="ARBA00022759"/>
    </source>
</evidence>
<dbReference type="PANTHER" id="PTHR11669">
    <property type="entry name" value="REPLICATION FACTOR C / DNA POLYMERASE III GAMMA-TAU SUBUNIT"/>
    <property type="match status" value="1"/>
</dbReference>
<keyword evidence="14" id="KW-1185">Reference proteome</keyword>
<dbReference type="FunFam" id="1.20.272.10:FF:000029">
    <property type="entry name" value="Replication factor C small subunit"/>
    <property type="match status" value="1"/>
</dbReference>
<dbReference type="InterPro" id="IPR003587">
    <property type="entry name" value="Hint_dom_N"/>
</dbReference>
<dbReference type="Pfam" id="PF00004">
    <property type="entry name" value="AAA"/>
    <property type="match status" value="1"/>
</dbReference>
<dbReference type="InterPro" id="IPR003593">
    <property type="entry name" value="AAA+_ATPase"/>
</dbReference>
<dbReference type="InterPro" id="IPR050238">
    <property type="entry name" value="DNA_Rep/Repair_Clamp_Loader"/>
</dbReference>